<dbReference type="EMBL" id="BAABCN010000002">
    <property type="protein sequence ID" value="GAA3871132.1"/>
    <property type="molecule type" value="Genomic_DNA"/>
</dbReference>
<accession>A0ABP7KAG3</accession>
<evidence type="ECO:0000313" key="2">
    <source>
        <dbReference type="EMBL" id="GAA3871132.1"/>
    </source>
</evidence>
<keyword evidence="3" id="KW-1185">Reference proteome</keyword>
<name>A0ABP7KAG3_9MICO</name>
<feature type="transmembrane region" description="Helical" evidence="1">
    <location>
        <begin position="12"/>
        <end position="32"/>
    </location>
</feature>
<sequence length="135" mass="14864">MGGRNSNELPWIARALMVIGLVVGLLVFFNVWSGGTLLRFFEAATAVSTESSSPADIAPEPVFEAPSETEIDEAMRAPWDCYYEPSFNEDWHDDVVCVDGVESFRPRLLPESGFVTEDEMRAAGEAYEVELNAGP</sequence>
<keyword evidence="1" id="KW-1133">Transmembrane helix</keyword>
<evidence type="ECO:0000313" key="3">
    <source>
        <dbReference type="Proteomes" id="UP001501803"/>
    </source>
</evidence>
<evidence type="ECO:0000256" key="1">
    <source>
        <dbReference type="SAM" id="Phobius"/>
    </source>
</evidence>
<gene>
    <name evidence="2" type="ORF">GCM10022381_12810</name>
</gene>
<comment type="caution">
    <text evidence="2">The sequence shown here is derived from an EMBL/GenBank/DDBJ whole genome shotgun (WGS) entry which is preliminary data.</text>
</comment>
<dbReference type="Proteomes" id="UP001501803">
    <property type="component" value="Unassembled WGS sequence"/>
</dbReference>
<proteinExistence type="predicted"/>
<protein>
    <submittedName>
        <fullName evidence="2">Uncharacterized protein</fullName>
    </submittedName>
</protein>
<organism evidence="2 3">
    <name type="scientific">Leifsonia kafniensis</name>
    <dbReference type="NCBI Taxonomy" id="475957"/>
    <lineage>
        <taxon>Bacteria</taxon>
        <taxon>Bacillati</taxon>
        <taxon>Actinomycetota</taxon>
        <taxon>Actinomycetes</taxon>
        <taxon>Micrococcales</taxon>
        <taxon>Microbacteriaceae</taxon>
        <taxon>Leifsonia</taxon>
    </lineage>
</organism>
<reference evidence="3" key="1">
    <citation type="journal article" date="2019" name="Int. J. Syst. Evol. Microbiol.">
        <title>The Global Catalogue of Microorganisms (GCM) 10K type strain sequencing project: providing services to taxonomists for standard genome sequencing and annotation.</title>
        <authorList>
            <consortium name="The Broad Institute Genomics Platform"/>
            <consortium name="The Broad Institute Genome Sequencing Center for Infectious Disease"/>
            <person name="Wu L."/>
            <person name="Ma J."/>
        </authorList>
    </citation>
    <scope>NUCLEOTIDE SEQUENCE [LARGE SCALE GENOMIC DNA]</scope>
    <source>
        <strain evidence="3">JCM 17021</strain>
    </source>
</reference>
<keyword evidence="1" id="KW-0472">Membrane</keyword>
<keyword evidence="1" id="KW-0812">Transmembrane</keyword>
<dbReference type="RefSeq" id="WP_345063583.1">
    <property type="nucleotide sequence ID" value="NZ_BAABCN010000002.1"/>
</dbReference>